<keyword evidence="3" id="KW-1185">Reference proteome</keyword>
<proteinExistence type="predicted"/>
<dbReference type="PROSITE" id="PS51186">
    <property type="entry name" value="GNAT"/>
    <property type="match status" value="1"/>
</dbReference>
<comment type="caution">
    <text evidence="2">The sequence shown here is derived from an EMBL/GenBank/DDBJ whole genome shotgun (WGS) entry which is preliminary data.</text>
</comment>
<dbReference type="Proteomes" id="UP001156441">
    <property type="component" value="Unassembled WGS sequence"/>
</dbReference>
<dbReference type="InterPro" id="IPR000182">
    <property type="entry name" value="GNAT_dom"/>
</dbReference>
<organism evidence="2 3">
    <name type="scientific">Actinophytocola gossypii</name>
    <dbReference type="NCBI Taxonomy" id="2812003"/>
    <lineage>
        <taxon>Bacteria</taxon>
        <taxon>Bacillati</taxon>
        <taxon>Actinomycetota</taxon>
        <taxon>Actinomycetes</taxon>
        <taxon>Pseudonocardiales</taxon>
        <taxon>Pseudonocardiaceae</taxon>
    </lineage>
</organism>
<evidence type="ECO:0000313" key="3">
    <source>
        <dbReference type="Proteomes" id="UP001156441"/>
    </source>
</evidence>
<feature type="domain" description="N-acetyltransferase" evidence="1">
    <location>
        <begin position="121"/>
        <end position="254"/>
    </location>
</feature>
<gene>
    <name evidence="2" type="ORF">JT362_05205</name>
</gene>
<sequence>MTDPVLAAFDAELRDTVRPSLDGGMFERAGRVIRCVSEDPDGWNGIEWSDVDESSADAVIAEQVAYFAGLGRSFEWKYYGHDRPADLPDRLRAAGLEPDEEEALMVASVADVPDTPAPDGVELRTVTSEAELALVRRVHEEVFGGDHTAVVASIRERMPTGAVAAVLAMAGDEPVSASRVDFHVGTRFASLWGGGTLPGWRGRGVYRAMVSHRARLAAERGYEYLRTDALPTSRPILERIGFRQLTTTTPYRSR</sequence>
<evidence type="ECO:0000259" key="1">
    <source>
        <dbReference type="PROSITE" id="PS51186"/>
    </source>
</evidence>
<dbReference type="EMBL" id="JAFFZE010000006">
    <property type="protein sequence ID" value="MCT2582518.1"/>
    <property type="molecule type" value="Genomic_DNA"/>
</dbReference>
<dbReference type="CDD" id="cd04301">
    <property type="entry name" value="NAT_SF"/>
    <property type="match status" value="1"/>
</dbReference>
<dbReference type="InterPro" id="IPR016181">
    <property type="entry name" value="Acyl_CoA_acyltransferase"/>
</dbReference>
<dbReference type="Gene3D" id="3.40.630.30">
    <property type="match status" value="1"/>
</dbReference>
<protein>
    <submittedName>
        <fullName evidence="2">GNAT family N-acetyltransferase</fullName>
    </submittedName>
</protein>
<dbReference type="RefSeq" id="WP_260189864.1">
    <property type="nucleotide sequence ID" value="NZ_JAFFZE010000006.1"/>
</dbReference>
<accession>A0ABT2J3U3</accession>
<reference evidence="2 3" key="1">
    <citation type="submission" date="2021-02" db="EMBL/GenBank/DDBJ databases">
        <title>Actinophytocola xerophila sp. nov., isolated from soil of cotton cropping field.</title>
        <authorList>
            <person name="Huang R."/>
            <person name="Chen X."/>
            <person name="Ge X."/>
            <person name="Liu W."/>
        </authorList>
    </citation>
    <scope>NUCLEOTIDE SEQUENCE [LARGE SCALE GENOMIC DNA]</scope>
    <source>
        <strain evidence="2 3">S1-96</strain>
    </source>
</reference>
<dbReference type="SUPFAM" id="SSF55729">
    <property type="entry name" value="Acyl-CoA N-acyltransferases (Nat)"/>
    <property type="match status" value="1"/>
</dbReference>
<evidence type="ECO:0000313" key="2">
    <source>
        <dbReference type="EMBL" id="MCT2582518.1"/>
    </source>
</evidence>
<name>A0ABT2J3U3_9PSEU</name>